<feature type="non-terminal residue" evidence="1">
    <location>
        <position position="1"/>
    </location>
</feature>
<gene>
    <name evidence="1" type="ORF">S01H1_41794</name>
</gene>
<name>X0U7W0_9ZZZZ</name>
<evidence type="ECO:0000313" key="1">
    <source>
        <dbReference type="EMBL" id="GAG01635.1"/>
    </source>
</evidence>
<organism evidence="1">
    <name type="scientific">marine sediment metagenome</name>
    <dbReference type="NCBI Taxonomy" id="412755"/>
    <lineage>
        <taxon>unclassified sequences</taxon>
        <taxon>metagenomes</taxon>
        <taxon>ecological metagenomes</taxon>
    </lineage>
</organism>
<comment type="caution">
    <text evidence="1">The sequence shown here is derived from an EMBL/GenBank/DDBJ whole genome shotgun (WGS) entry which is preliminary data.</text>
</comment>
<accession>X0U7W0</accession>
<dbReference type="AlphaFoldDB" id="X0U7W0"/>
<sequence>FALGEYFFIPLTEKEEDALLTKVSKDTKIKCKRDKLSRGGHKPHFARRLIKMRRGRKVYAQGAISHQDHDPLILNNWHMVYRNRETESPGITGFVD</sequence>
<protein>
    <submittedName>
        <fullName evidence="1">Uncharacterized protein</fullName>
    </submittedName>
</protein>
<dbReference type="EMBL" id="BARS01026527">
    <property type="protein sequence ID" value="GAG01635.1"/>
    <property type="molecule type" value="Genomic_DNA"/>
</dbReference>
<proteinExistence type="predicted"/>
<reference evidence="1" key="1">
    <citation type="journal article" date="2014" name="Front. Microbiol.">
        <title>High frequency of phylogenetically diverse reductive dehalogenase-homologous genes in deep subseafloor sedimentary metagenomes.</title>
        <authorList>
            <person name="Kawai M."/>
            <person name="Futagami T."/>
            <person name="Toyoda A."/>
            <person name="Takaki Y."/>
            <person name="Nishi S."/>
            <person name="Hori S."/>
            <person name="Arai W."/>
            <person name="Tsubouchi T."/>
            <person name="Morono Y."/>
            <person name="Uchiyama I."/>
            <person name="Ito T."/>
            <person name="Fujiyama A."/>
            <person name="Inagaki F."/>
            <person name="Takami H."/>
        </authorList>
    </citation>
    <scope>NUCLEOTIDE SEQUENCE</scope>
    <source>
        <strain evidence="1">Expedition CK06-06</strain>
    </source>
</reference>